<evidence type="ECO:0000256" key="1">
    <source>
        <dbReference type="SAM" id="SignalP"/>
    </source>
</evidence>
<comment type="caution">
    <text evidence="2">The sequence shown here is derived from an EMBL/GenBank/DDBJ whole genome shotgun (WGS) entry which is preliminary data.</text>
</comment>
<dbReference type="AlphaFoldDB" id="A0A3A8Q5J5"/>
<protein>
    <recommendedName>
        <fullName evidence="4">Lipoprotein</fullName>
    </recommendedName>
</protein>
<dbReference type="EMBL" id="RAWB01000095">
    <property type="protein sequence ID" value="RKH61445.1"/>
    <property type="molecule type" value="Genomic_DNA"/>
</dbReference>
<organism evidence="2 3">
    <name type="scientific">Corallococcus llansteffanensis</name>
    <dbReference type="NCBI Taxonomy" id="2316731"/>
    <lineage>
        <taxon>Bacteria</taxon>
        <taxon>Pseudomonadati</taxon>
        <taxon>Myxococcota</taxon>
        <taxon>Myxococcia</taxon>
        <taxon>Myxococcales</taxon>
        <taxon>Cystobacterineae</taxon>
        <taxon>Myxococcaceae</taxon>
        <taxon>Corallococcus</taxon>
    </lineage>
</organism>
<sequence length="107" mass="11035">MKNVLKLAAALAVLATAVGCGAPQEAATEPQQLPPGASAPVIPAEYIKSQGQDVSAGGLCCWGHCNNSNAFVKVNVTVNCRDRIVESCHNAGLAFNPNGDAWWGTCP</sequence>
<evidence type="ECO:0000313" key="3">
    <source>
        <dbReference type="Proteomes" id="UP000272888"/>
    </source>
</evidence>
<evidence type="ECO:0008006" key="4">
    <source>
        <dbReference type="Google" id="ProtNLM"/>
    </source>
</evidence>
<keyword evidence="3" id="KW-1185">Reference proteome</keyword>
<proteinExistence type="predicted"/>
<dbReference type="PROSITE" id="PS51257">
    <property type="entry name" value="PROKAR_LIPOPROTEIN"/>
    <property type="match status" value="1"/>
</dbReference>
<dbReference type="RefSeq" id="WP_120643469.1">
    <property type="nucleotide sequence ID" value="NZ_RAWB01000095.1"/>
</dbReference>
<evidence type="ECO:0000313" key="2">
    <source>
        <dbReference type="EMBL" id="RKH61445.1"/>
    </source>
</evidence>
<accession>A0A3A8Q5J5</accession>
<feature type="signal peptide" evidence="1">
    <location>
        <begin position="1"/>
        <end position="22"/>
    </location>
</feature>
<feature type="chain" id="PRO_5017341226" description="Lipoprotein" evidence="1">
    <location>
        <begin position="23"/>
        <end position="107"/>
    </location>
</feature>
<dbReference type="Proteomes" id="UP000272888">
    <property type="component" value="Unassembled WGS sequence"/>
</dbReference>
<gene>
    <name evidence="2" type="ORF">D7V93_11625</name>
</gene>
<reference evidence="3" key="1">
    <citation type="submission" date="2018-09" db="EMBL/GenBank/DDBJ databases">
        <authorList>
            <person name="Livingstone P.G."/>
            <person name="Whitworth D.E."/>
        </authorList>
    </citation>
    <scope>NUCLEOTIDE SEQUENCE [LARGE SCALE GENOMIC DNA]</scope>
    <source>
        <strain evidence="3">CA051B</strain>
    </source>
</reference>
<name>A0A3A8Q5J5_9BACT</name>
<keyword evidence="1" id="KW-0732">Signal</keyword>